<dbReference type="RefSeq" id="WP_098502794.1">
    <property type="nucleotide sequence ID" value="NZ_PDJQ01000001.1"/>
</dbReference>
<organism evidence="1 2">
    <name type="scientific">Tepidiforma thermophila (strain KCTC 52669 / CGMCC 1.13589 / G233)</name>
    <dbReference type="NCBI Taxonomy" id="2761530"/>
    <lineage>
        <taxon>Bacteria</taxon>
        <taxon>Bacillati</taxon>
        <taxon>Chloroflexota</taxon>
        <taxon>Tepidiformia</taxon>
        <taxon>Tepidiformales</taxon>
        <taxon>Tepidiformaceae</taxon>
        <taxon>Tepidiforma</taxon>
    </lineage>
</organism>
<comment type="caution">
    <text evidence="1">The sequence shown here is derived from an EMBL/GenBank/DDBJ whole genome shotgun (WGS) entry which is preliminary data.</text>
</comment>
<dbReference type="Gene3D" id="3.40.50.10320">
    <property type="entry name" value="LmbE-like"/>
    <property type="match status" value="1"/>
</dbReference>
<dbReference type="InterPro" id="IPR024078">
    <property type="entry name" value="LmbE-like_dom_sf"/>
</dbReference>
<proteinExistence type="predicted"/>
<dbReference type="GO" id="GO:0016811">
    <property type="term" value="F:hydrolase activity, acting on carbon-nitrogen (but not peptide) bonds, in linear amides"/>
    <property type="evidence" value="ECO:0007669"/>
    <property type="project" value="TreeGrafter"/>
</dbReference>
<dbReference type="AlphaFoldDB" id="A0A2A9HDX5"/>
<dbReference type="InterPro" id="IPR003737">
    <property type="entry name" value="GlcNAc_PI_deacetylase-related"/>
</dbReference>
<dbReference type="Pfam" id="PF02585">
    <property type="entry name" value="PIG-L"/>
    <property type="match status" value="1"/>
</dbReference>
<dbReference type="EMBL" id="PDJQ01000001">
    <property type="protein sequence ID" value="PFG73332.1"/>
    <property type="molecule type" value="Genomic_DNA"/>
</dbReference>
<dbReference type="PANTHER" id="PTHR12993">
    <property type="entry name" value="N-ACETYLGLUCOSAMINYL-PHOSPHATIDYLINOSITOL DE-N-ACETYLASE-RELATED"/>
    <property type="match status" value="1"/>
</dbReference>
<gene>
    <name evidence="1" type="ORF">A9A59_0527</name>
</gene>
<evidence type="ECO:0000313" key="2">
    <source>
        <dbReference type="Proteomes" id="UP000223071"/>
    </source>
</evidence>
<dbReference type="Proteomes" id="UP000223071">
    <property type="component" value="Unassembled WGS sequence"/>
</dbReference>
<keyword evidence="2" id="KW-1185">Reference proteome</keyword>
<reference evidence="1 2" key="1">
    <citation type="submission" date="2017-09" db="EMBL/GenBank/DDBJ databases">
        <title>Sequencing the genomes of two abundant thermophiles in Great Basin hot springs: Thermocrinis jamiesonii and novel Chloroflexi Thermoflexus hugenholtzii.</title>
        <authorList>
            <person name="Hedlund B."/>
        </authorList>
    </citation>
    <scope>NUCLEOTIDE SEQUENCE [LARGE SCALE GENOMIC DNA]</scope>
    <source>
        <strain evidence="1 2">G233</strain>
    </source>
</reference>
<evidence type="ECO:0000313" key="1">
    <source>
        <dbReference type="EMBL" id="PFG73332.1"/>
    </source>
</evidence>
<protein>
    <submittedName>
        <fullName evidence="1">LmbE family N-acetylglucosaminyl deacetylase</fullName>
    </submittedName>
</protein>
<dbReference type="PANTHER" id="PTHR12993:SF28">
    <property type="entry name" value="LMBE FAMILY PROTEIN"/>
    <property type="match status" value="1"/>
</dbReference>
<name>A0A2A9HDX5_TEPT2</name>
<accession>A0A2A9HDX5</accession>
<dbReference type="SUPFAM" id="SSF102588">
    <property type="entry name" value="LmbE-like"/>
    <property type="match status" value="1"/>
</dbReference>
<sequence length="247" mass="27307">MTATEFVPPSAMVVVAHPDDAEFLCAGTVAKWAARGCEVTYVVITKGDKGSDDPEMTTERLAAIREAEQRAAGAVLGVQNFEFMGYPDGYLQPTLELRRDLARLIRKYRPHSVITFDPTNRFLSDTYINHPDHRAAGDAALDAVFPAARDRLTFPELLVDGYEPWKVRQVWLGAAAHPNAWVDISETLELKKQALLCHPSQLAPEVALFVEGMARMAGEPKGLAAAEAFRRFIIEADPVHEAPPAWR</sequence>